<evidence type="ECO:0000256" key="1">
    <source>
        <dbReference type="SAM" id="Coils"/>
    </source>
</evidence>
<protein>
    <recommendedName>
        <fullName evidence="4">Flagellar FliJ protein</fullName>
    </recommendedName>
</protein>
<proteinExistence type="predicted"/>
<dbReference type="AlphaFoldDB" id="A0A0F9HFW2"/>
<dbReference type="Gene3D" id="1.10.287.1700">
    <property type="match status" value="1"/>
</dbReference>
<sequence length="158" mass="18493">MRRFRWSLQRLLDVTRQKELAQRAELLRTSREMAGTHQEIAAQKEVIRAALKELSAQGLETRIPRQEVVLACSAQRERVIEQLQERLRRLRARRKEGIAQLVKTKGSRETLERMREDARRDHLMQQLRLEQKELDEGSHILSARKLHRDGISTGPTGD</sequence>
<evidence type="ECO:0000313" key="3">
    <source>
        <dbReference type="EMBL" id="KKL80565.1"/>
    </source>
</evidence>
<gene>
    <name evidence="3" type="ORF">LCGC14_2003480</name>
</gene>
<evidence type="ECO:0008006" key="4">
    <source>
        <dbReference type="Google" id="ProtNLM"/>
    </source>
</evidence>
<evidence type="ECO:0000256" key="2">
    <source>
        <dbReference type="SAM" id="MobiDB-lite"/>
    </source>
</evidence>
<accession>A0A0F9HFW2</accession>
<feature type="coiled-coil region" evidence="1">
    <location>
        <begin position="37"/>
        <end position="100"/>
    </location>
</feature>
<comment type="caution">
    <text evidence="3">The sequence shown here is derived from an EMBL/GenBank/DDBJ whole genome shotgun (WGS) entry which is preliminary data.</text>
</comment>
<feature type="region of interest" description="Disordered" evidence="2">
    <location>
        <begin position="139"/>
        <end position="158"/>
    </location>
</feature>
<reference evidence="3" key="1">
    <citation type="journal article" date="2015" name="Nature">
        <title>Complex archaea that bridge the gap between prokaryotes and eukaryotes.</title>
        <authorList>
            <person name="Spang A."/>
            <person name="Saw J.H."/>
            <person name="Jorgensen S.L."/>
            <person name="Zaremba-Niedzwiedzka K."/>
            <person name="Martijn J."/>
            <person name="Lind A.E."/>
            <person name="van Eijk R."/>
            <person name="Schleper C."/>
            <person name="Guy L."/>
            <person name="Ettema T.J."/>
        </authorList>
    </citation>
    <scope>NUCLEOTIDE SEQUENCE</scope>
</reference>
<dbReference type="EMBL" id="LAZR01022810">
    <property type="protein sequence ID" value="KKL80565.1"/>
    <property type="molecule type" value="Genomic_DNA"/>
</dbReference>
<organism evidence="3">
    <name type="scientific">marine sediment metagenome</name>
    <dbReference type="NCBI Taxonomy" id="412755"/>
    <lineage>
        <taxon>unclassified sequences</taxon>
        <taxon>metagenomes</taxon>
        <taxon>ecological metagenomes</taxon>
    </lineage>
</organism>
<name>A0A0F9HFW2_9ZZZZ</name>
<keyword evidence="1" id="KW-0175">Coiled coil</keyword>
<dbReference type="InterPro" id="IPR053716">
    <property type="entry name" value="Flag_assembly_chemotaxis_eff"/>
</dbReference>